<dbReference type="PANTHER" id="PTHR33930:SF2">
    <property type="entry name" value="BLR3452 PROTEIN"/>
    <property type="match status" value="1"/>
</dbReference>
<sequence>MEHIHEIREELRQPALNLRGEIPEVMRAFADLSRSAMAEGELSTGFKELVALSIAATRECDGCVAAHTRGAARAGMTRHQVAEAMGVVILMNGGPGTVWGPRALQAFDEAVAERTDS</sequence>
<name>A0A6J6WPL3_9ZZZZ</name>
<reference evidence="2" key="1">
    <citation type="submission" date="2020-05" db="EMBL/GenBank/DDBJ databases">
        <authorList>
            <person name="Chiriac C."/>
            <person name="Salcher M."/>
            <person name="Ghai R."/>
            <person name="Kavagutti S V."/>
        </authorList>
    </citation>
    <scope>NUCLEOTIDE SEQUENCE</scope>
</reference>
<protein>
    <submittedName>
        <fullName evidence="2">Unannotated protein</fullName>
    </submittedName>
</protein>
<dbReference type="NCBIfam" id="TIGR00778">
    <property type="entry name" value="ahpD_dom"/>
    <property type="match status" value="1"/>
</dbReference>
<dbReference type="InterPro" id="IPR003779">
    <property type="entry name" value="CMD-like"/>
</dbReference>
<dbReference type="InterPro" id="IPR029032">
    <property type="entry name" value="AhpD-like"/>
</dbReference>
<dbReference type="SUPFAM" id="SSF69118">
    <property type="entry name" value="AhpD-like"/>
    <property type="match status" value="1"/>
</dbReference>
<dbReference type="Pfam" id="PF02627">
    <property type="entry name" value="CMD"/>
    <property type="match status" value="1"/>
</dbReference>
<evidence type="ECO:0000313" key="2">
    <source>
        <dbReference type="EMBL" id="CAB4785455.1"/>
    </source>
</evidence>
<accession>A0A6J6WPL3</accession>
<dbReference type="InterPro" id="IPR004675">
    <property type="entry name" value="AhpD_core"/>
</dbReference>
<dbReference type="Gene3D" id="1.20.1290.10">
    <property type="entry name" value="AhpD-like"/>
    <property type="match status" value="1"/>
</dbReference>
<evidence type="ECO:0000259" key="1">
    <source>
        <dbReference type="Pfam" id="PF02627"/>
    </source>
</evidence>
<proteinExistence type="predicted"/>
<dbReference type="EMBL" id="CAFAAB010000082">
    <property type="protein sequence ID" value="CAB4785455.1"/>
    <property type="molecule type" value="Genomic_DNA"/>
</dbReference>
<gene>
    <name evidence="2" type="ORF">UFOPK2958_00805</name>
</gene>
<organism evidence="2">
    <name type="scientific">freshwater metagenome</name>
    <dbReference type="NCBI Taxonomy" id="449393"/>
    <lineage>
        <taxon>unclassified sequences</taxon>
        <taxon>metagenomes</taxon>
        <taxon>ecological metagenomes</taxon>
    </lineage>
</organism>
<dbReference type="PANTHER" id="PTHR33930">
    <property type="entry name" value="ALKYL HYDROPEROXIDE REDUCTASE AHPD"/>
    <property type="match status" value="1"/>
</dbReference>
<dbReference type="GO" id="GO:0051920">
    <property type="term" value="F:peroxiredoxin activity"/>
    <property type="evidence" value="ECO:0007669"/>
    <property type="project" value="InterPro"/>
</dbReference>
<dbReference type="AlphaFoldDB" id="A0A6J6WPL3"/>
<feature type="domain" description="Carboxymuconolactone decarboxylase-like" evidence="1">
    <location>
        <begin position="23"/>
        <end position="100"/>
    </location>
</feature>